<dbReference type="CDD" id="cd02213">
    <property type="entry name" value="cupin_PMI_typeII_C"/>
    <property type="match status" value="1"/>
</dbReference>
<keyword evidence="12" id="KW-0413">Isomerase</keyword>
<dbReference type="InterPro" id="IPR011051">
    <property type="entry name" value="RmlC_Cupin_sf"/>
</dbReference>
<dbReference type="EC" id="2.7.7.13" evidence="2"/>
<evidence type="ECO:0000256" key="7">
    <source>
        <dbReference type="ARBA" id="ARBA00047343"/>
    </source>
</evidence>
<protein>
    <recommendedName>
        <fullName evidence="2">mannose-1-phosphate guanylyltransferase</fullName>
        <ecNumber evidence="2">2.7.7.13</ecNumber>
    </recommendedName>
</protein>
<dbReference type="GO" id="GO:0016853">
    <property type="term" value="F:isomerase activity"/>
    <property type="evidence" value="ECO:0007669"/>
    <property type="project" value="UniProtKB-KW"/>
</dbReference>
<dbReference type="FunFam" id="2.60.120.10:FF:000032">
    <property type="entry name" value="Mannose-1-phosphate guanylyltransferase/mannose-6-phosphate isomerase"/>
    <property type="match status" value="1"/>
</dbReference>
<gene>
    <name evidence="12" type="ORF">DC430_22350</name>
</gene>
<dbReference type="GO" id="GO:0005525">
    <property type="term" value="F:GTP binding"/>
    <property type="evidence" value="ECO:0007669"/>
    <property type="project" value="UniProtKB-KW"/>
</dbReference>
<accession>A0AA92BZ63</accession>
<dbReference type="InterPro" id="IPR051161">
    <property type="entry name" value="Mannose-6P_isomerase_type2"/>
</dbReference>
<dbReference type="AlphaFoldDB" id="A0AA92BZ63"/>
<name>A0AA92BZ63_RHIRH</name>
<evidence type="ECO:0000256" key="3">
    <source>
        <dbReference type="ARBA" id="ARBA00022679"/>
    </source>
</evidence>
<keyword evidence="4 12" id="KW-0548">Nucleotidyltransferase</keyword>
<dbReference type="InterPro" id="IPR049577">
    <property type="entry name" value="GMPP_N"/>
</dbReference>
<organism evidence="12 13">
    <name type="scientific">Rhizobium rhizogenes</name>
    <name type="common">Agrobacterium rhizogenes</name>
    <dbReference type="NCBI Taxonomy" id="359"/>
    <lineage>
        <taxon>Bacteria</taxon>
        <taxon>Pseudomonadati</taxon>
        <taxon>Pseudomonadota</taxon>
        <taxon>Alphaproteobacteria</taxon>
        <taxon>Hyphomicrobiales</taxon>
        <taxon>Rhizobiaceae</taxon>
        <taxon>Rhizobium/Agrobacterium group</taxon>
        <taxon>Rhizobium</taxon>
    </lineage>
</organism>
<dbReference type="Gene3D" id="2.60.120.10">
    <property type="entry name" value="Jelly Rolls"/>
    <property type="match status" value="1"/>
</dbReference>
<keyword evidence="3" id="KW-0808">Transferase</keyword>
<keyword evidence="6" id="KW-0342">GTP-binding</keyword>
<evidence type="ECO:0000313" key="12">
    <source>
        <dbReference type="EMBL" id="PVE50133.1"/>
    </source>
</evidence>
<dbReference type="InterPro" id="IPR029044">
    <property type="entry name" value="Nucleotide-diphossugar_trans"/>
</dbReference>
<dbReference type="Pfam" id="PF01050">
    <property type="entry name" value="MannoseP_isomer"/>
    <property type="match status" value="1"/>
</dbReference>
<dbReference type="CDD" id="cd02509">
    <property type="entry name" value="GDP-M1P_Guanylyltransferase"/>
    <property type="match status" value="1"/>
</dbReference>
<evidence type="ECO:0000259" key="9">
    <source>
        <dbReference type="Pfam" id="PF00483"/>
    </source>
</evidence>
<dbReference type="RefSeq" id="WP_025590901.1">
    <property type="nucleotide sequence ID" value="NZ_QDFR01000013.1"/>
</dbReference>
<evidence type="ECO:0000256" key="4">
    <source>
        <dbReference type="ARBA" id="ARBA00022695"/>
    </source>
</evidence>
<dbReference type="InterPro" id="IPR006375">
    <property type="entry name" value="Man1P_GuaTrfase/Man6P_Isoase"/>
</dbReference>
<comment type="catalytic activity">
    <reaction evidence="7">
        <text>alpha-D-mannose 1-phosphate + GTP + H(+) = GDP-alpha-D-mannose + diphosphate</text>
        <dbReference type="Rhea" id="RHEA:15229"/>
        <dbReference type="ChEBI" id="CHEBI:15378"/>
        <dbReference type="ChEBI" id="CHEBI:33019"/>
        <dbReference type="ChEBI" id="CHEBI:37565"/>
        <dbReference type="ChEBI" id="CHEBI:57527"/>
        <dbReference type="ChEBI" id="CHEBI:58409"/>
        <dbReference type="EC" id="2.7.7.13"/>
    </reaction>
</comment>
<feature type="domain" description="Mannose-6-phosphate isomerase type II C-terminal" evidence="10">
    <location>
        <begin position="358"/>
        <end position="469"/>
    </location>
</feature>
<comment type="similarity">
    <text evidence="1 8">Belongs to the mannose-6-phosphate isomerase type 2 family.</text>
</comment>
<dbReference type="GO" id="GO:0000271">
    <property type="term" value="P:polysaccharide biosynthetic process"/>
    <property type="evidence" value="ECO:0007669"/>
    <property type="project" value="InterPro"/>
</dbReference>
<dbReference type="PANTHER" id="PTHR46390:SF1">
    <property type="entry name" value="MANNOSE-1-PHOSPHATE GUANYLYLTRANSFERASE"/>
    <property type="match status" value="1"/>
</dbReference>
<dbReference type="FunFam" id="3.90.550.10:FF:000046">
    <property type="entry name" value="Mannose-1-phosphate guanylyltransferase (GDP)"/>
    <property type="match status" value="1"/>
</dbReference>
<evidence type="ECO:0000256" key="5">
    <source>
        <dbReference type="ARBA" id="ARBA00022741"/>
    </source>
</evidence>
<evidence type="ECO:0000259" key="11">
    <source>
        <dbReference type="Pfam" id="PF22640"/>
    </source>
</evidence>
<feature type="domain" description="MannoseP isomerase/GMP-like beta-helix" evidence="11">
    <location>
        <begin position="297"/>
        <end position="350"/>
    </location>
</feature>
<sequence>MTSKIVPVIMAGGKGTRLWPLSRATAAKQFLALTGEETLFQSTLARVADKTVYEAPLVVTNEDFRFLVAEQARARDIALSGIVLEPVARNTAPALAAAARIVADRFGEDTMLFVLPSDHAITMDDNYQAATSAALRAAAKGELVTFGITPLEPATGYGYIELGGQLENGAYAVGRFVEKPNAETAQALIDTGNYYWNSGMFLFSAAAIIAELELYSPDVVTAVDRAVAEATLDADFIRLDRDAFAQAPSISIDYGVMEKTANAAVVPSAIQWSDLGSWDAVWKIGEVDGDGNVVHGNVTVRDTTNSLVISRNAHMAVQGMDGVAVIASEDAVLIGRLDNAQDVGNLVKLLAADRKTASLTETHPTSLRPWGGYTSILNGDRFQVKRLFVHPAKKLSLQKHHHRAEHWICVKGTAEVTIGDQVTILHENQSVYIPQGAVHRLGNPGKILLEMIEIQTGSYLGEDDIVRLVDEFGRT</sequence>
<evidence type="ECO:0000259" key="10">
    <source>
        <dbReference type="Pfam" id="PF01050"/>
    </source>
</evidence>
<evidence type="ECO:0000313" key="13">
    <source>
        <dbReference type="Proteomes" id="UP000244335"/>
    </source>
</evidence>
<dbReference type="Pfam" id="PF22640">
    <property type="entry name" value="ManC_GMP_beta-helix"/>
    <property type="match status" value="1"/>
</dbReference>
<evidence type="ECO:0000256" key="2">
    <source>
        <dbReference type="ARBA" id="ARBA00012387"/>
    </source>
</evidence>
<dbReference type="GO" id="GO:0009298">
    <property type="term" value="P:GDP-mannose biosynthetic process"/>
    <property type="evidence" value="ECO:0007669"/>
    <property type="project" value="TreeGrafter"/>
</dbReference>
<dbReference type="Pfam" id="PF00483">
    <property type="entry name" value="NTP_transferase"/>
    <property type="match status" value="1"/>
</dbReference>
<dbReference type="InterPro" id="IPR014710">
    <property type="entry name" value="RmlC-like_jellyroll"/>
</dbReference>
<dbReference type="SUPFAM" id="SSF53448">
    <property type="entry name" value="Nucleotide-diphospho-sugar transferases"/>
    <property type="match status" value="1"/>
</dbReference>
<keyword evidence="5" id="KW-0547">Nucleotide-binding</keyword>
<dbReference type="NCBIfam" id="TIGR01479">
    <property type="entry name" value="GMP_PMI"/>
    <property type="match status" value="1"/>
</dbReference>
<evidence type="ECO:0000256" key="1">
    <source>
        <dbReference type="ARBA" id="ARBA00006115"/>
    </source>
</evidence>
<dbReference type="Gene3D" id="3.90.550.10">
    <property type="entry name" value="Spore Coat Polysaccharide Biosynthesis Protein SpsA, Chain A"/>
    <property type="match status" value="1"/>
</dbReference>
<proteinExistence type="inferred from homology"/>
<evidence type="ECO:0000256" key="6">
    <source>
        <dbReference type="ARBA" id="ARBA00023134"/>
    </source>
</evidence>
<comment type="caution">
    <text evidence="12">The sequence shown here is derived from an EMBL/GenBank/DDBJ whole genome shotgun (WGS) entry which is preliminary data.</text>
</comment>
<feature type="domain" description="Nucleotidyl transferase" evidence="9">
    <location>
        <begin position="7"/>
        <end position="285"/>
    </location>
</feature>
<dbReference type="EMBL" id="QDFR01000013">
    <property type="protein sequence ID" value="PVE50133.1"/>
    <property type="molecule type" value="Genomic_DNA"/>
</dbReference>
<dbReference type="SUPFAM" id="SSF51182">
    <property type="entry name" value="RmlC-like cupins"/>
    <property type="match status" value="1"/>
</dbReference>
<reference evidence="12 13" key="1">
    <citation type="submission" date="2018-04" db="EMBL/GenBank/DDBJ databases">
        <authorList>
            <person name="Hagen T."/>
        </authorList>
    </citation>
    <scope>NUCLEOTIDE SEQUENCE [LARGE SCALE GENOMIC DNA]</scope>
    <source>
        <strain evidence="12 13">TPD7009</strain>
    </source>
</reference>
<evidence type="ECO:0000256" key="8">
    <source>
        <dbReference type="RuleBase" id="RU004190"/>
    </source>
</evidence>
<dbReference type="GO" id="GO:0004475">
    <property type="term" value="F:mannose-1-phosphate guanylyltransferase (GTP) activity"/>
    <property type="evidence" value="ECO:0007669"/>
    <property type="project" value="UniProtKB-EC"/>
</dbReference>
<dbReference type="InterPro" id="IPR054566">
    <property type="entry name" value="ManC/GMP-like_b-helix"/>
</dbReference>
<dbReference type="InterPro" id="IPR005835">
    <property type="entry name" value="NTP_transferase_dom"/>
</dbReference>
<dbReference type="InterPro" id="IPR001538">
    <property type="entry name" value="Man6P_isomerase-2_C"/>
</dbReference>
<dbReference type="PANTHER" id="PTHR46390">
    <property type="entry name" value="MANNOSE-1-PHOSPHATE GUANYLYLTRANSFERASE"/>
    <property type="match status" value="1"/>
</dbReference>
<dbReference type="Proteomes" id="UP000244335">
    <property type="component" value="Unassembled WGS sequence"/>
</dbReference>